<dbReference type="AlphaFoldDB" id="A0A8S2D663"/>
<dbReference type="Gene3D" id="1.20.1270.60">
    <property type="entry name" value="Arfaptin homology (AH) domain/BAR domain"/>
    <property type="match status" value="1"/>
</dbReference>
<protein>
    <recommendedName>
        <fullName evidence="2">AH domain-containing protein</fullName>
    </recommendedName>
</protein>
<feature type="compositionally biased region" description="Polar residues" evidence="1">
    <location>
        <begin position="53"/>
        <end position="74"/>
    </location>
</feature>
<evidence type="ECO:0000313" key="5">
    <source>
        <dbReference type="Proteomes" id="UP000677228"/>
    </source>
</evidence>
<dbReference type="SMART" id="SM01015">
    <property type="entry name" value="Arfaptin"/>
    <property type="match status" value="1"/>
</dbReference>
<evidence type="ECO:0000259" key="2">
    <source>
        <dbReference type="PROSITE" id="PS50870"/>
    </source>
</evidence>
<dbReference type="SUPFAM" id="SSF103657">
    <property type="entry name" value="BAR/IMD domain-like"/>
    <property type="match status" value="1"/>
</dbReference>
<dbReference type="GO" id="GO:0006886">
    <property type="term" value="P:intracellular protein transport"/>
    <property type="evidence" value="ECO:0007669"/>
    <property type="project" value="TreeGrafter"/>
</dbReference>
<proteinExistence type="predicted"/>
<feature type="domain" description="AH" evidence="2">
    <location>
        <begin position="141"/>
        <end position="343"/>
    </location>
</feature>
<evidence type="ECO:0000313" key="4">
    <source>
        <dbReference type="EMBL" id="CAF3670635.1"/>
    </source>
</evidence>
<dbReference type="EMBL" id="CAJNOK010003098">
    <property type="protein sequence ID" value="CAF0887831.1"/>
    <property type="molecule type" value="Genomic_DNA"/>
</dbReference>
<dbReference type="PANTHER" id="PTHR12141">
    <property type="entry name" value="ARFAPTIN-RELATED"/>
    <property type="match status" value="1"/>
</dbReference>
<sequence>MISPPSSSSNPTPTAPLSPTSSNVNNNSSASLLYPTIMSNSIEQSRHSYISLTDAKQSPSPSLNLRHQGGTSPSMPVDRHSSLPDITGGSGSTLSASASAPAKLLLTRTASTIETLKVWSKTTFKCTKQVISEKLGKTTRTVDKELEQHIEHLRDLKRRYESMLATIQKMAIHFSNLLTTQRMLSDTLDLQQKSGELADEFGYNAATQRLLATNGEQLLNAMNFFISTLHTLLTKTIDDTLTTIKSYENSRIEYDAYRNDYELLLASKSTSASSSSSEADEIIQRNYHQHKQRYEKLKLDVTIKLKFLDENRTKVMKKQLVLFNNAVISYFSGNQQALESTIKQFNIKPTLFTAANENGEAWSVTYNSLDFDSKAIYQLGTPSLLCLTCALITCVEAKFVWENLPSQFQVDTEFQQLHKICVALENKNYLLFYSLTQDFQFSPTMLNNIQHLQERITLKNLQLIENAYKSISFDDIQSLFGIPSKMARQLCENRGWQKDASNTFVLPCRSAVTVASNSDITKLVDMVCFLEK</sequence>
<feature type="region of interest" description="Disordered" evidence="1">
    <location>
        <begin position="53"/>
        <end position="95"/>
    </location>
</feature>
<dbReference type="InterPro" id="IPR033464">
    <property type="entry name" value="CSN8_PSD8_EIF3K"/>
</dbReference>
<dbReference type="Pfam" id="PF10075">
    <property type="entry name" value="CSN8_PSD8_EIF3K"/>
    <property type="match status" value="1"/>
</dbReference>
<organism evidence="3 5">
    <name type="scientific">Didymodactylos carnosus</name>
    <dbReference type="NCBI Taxonomy" id="1234261"/>
    <lineage>
        <taxon>Eukaryota</taxon>
        <taxon>Metazoa</taxon>
        <taxon>Spiralia</taxon>
        <taxon>Gnathifera</taxon>
        <taxon>Rotifera</taxon>
        <taxon>Eurotatoria</taxon>
        <taxon>Bdelloidea</taxon>
        <taxon>Philodinida</taxon>
        <taxon>Philodinidae</taxon>
        <taxon>Didymodactylos</taxon>
    </lineage>
</organism>
<comment type="caution">
    <text evidence="3">The sequence shown here is derived from an EMBL/GenBank/DDBJ whole genome shotgun (WGS) entry which is preliminary data.</text>
</comment>
<dbReference type="FunFam" id="1.20.1270.60:FF:000085">
    <property type="entry name" value="Predicted protein"/>
    <property type="match status" value="1"/>
</dbReference>
<dbReference type="Proteomes" id="UP000682733">
    <property type="component" value="Unassembled WGS sequence"/>
</dbReference>
<dbReference type="GO" id="GO:0019904">
    <property type="term" value="F:protein domain specific binding"/>
    <property type="evidence" value="ECO:0007669"/>
    <property type="project" value="InterPro"/>
</dbReference>
<reference evidence="3" key="1">
    <citation type="submission" date="2021-02" db="EMBL/GenBank/DDBJ databases">
        <authorList>
            <person name="Nowell W R."/>
        </authorList>
    </citation>
    <scope>NUCLEOTIDE SEQUENCE</scope>
</reference>
<dbReference type="EMBL" id="CAJOBA010003100">
    <property type="protein sequence ID" value="CAF3670635.1"/>
    <property type="molecule type" value="Genomic_DNA"/>
</dbReference>
<gene>
    <name evidence="3" type="ORF">OVA965_LOCUS8966</name>
    <name evidence="4" type="ORF">TMI583_LOCUS8965</name>
</gene>
<dbReference type="PANTHER" id="PTHR12141:SF5">
    <property type="entry name" value="ARFAPTIN"/>
    <property type="match status" value="1"/>
</dbReference>
<dbReference type="GO" id="GO:0034315">
    <property type="term" value="P:regulation of Arp2/3 complex-mediated actin nucleation"/>
    <property type="evidence" value="ECO:0007669"/>
    <property type="project" value="TreeGrafter"/>
</dbReference>
<dbReference type="PROSITE" id="PS50870">
    <property type="entry name" value="AH"/>
    <property type="match status" value="1"/>
</dbReference>
<evidence type="ECO:0000256" key="1">
    <source>
        <dbReference type="SAM" id="MobiDB-lite"/>
    </source>
</evidence>
<dbReference type="InterPro" id="IPR027267">
    <property type="entry name" value="AH/BAR_dom_sf"/>
</dbReference>
<feature type="region of interest" description="Disordered" evidence="1">
    <location>
        <begin position="1"/>
        <end position="25"/>
    </location>
</feature>
<dbReference type="InterPro" id="IPR030798">
    <property type="entry name" value="Arfaptin_fam"/>
</dbReference>
<dbReference type="Proteomes" id="UP000677228">
    <property type="component" value="Unassembled WGS sequence"/>
</dbReference>
<dbReference type="GO" id="GO:0032588">
    <property type="term" value="C:trans-Golgi network membrane"/>
    <property type="evidence" value="ECO:0007669"/>
    <property type="project" value="TreeGrafter"/>
</dbReference>
<name>A0A8S2D663_9BILA</name>
<accession>A0A8S2D663</accession>
<evidence type="ECO:0000313" key="3">
    <source>
        <dbReference type="EMBL" id="CAF0887831.1"/>
    </source>
</evidence>
<dbReference type="Pfam" id="PF06456">
    <property type="entry name" value="Arfaptin"/>
    <property type="match status" value="1"/>
</dbReference>
<dbReference type="GO" id="GO:0005543">
    <property type="term" value="F:phospholipid binding"/>
    <property type="evidence" value="ECO:0007669"/>
    <property type="project" value="TreeGrafter"/>
</dbReference>
<dbReference type="InterPro" id="IPR010504">
    <property type="entry name" value="AH_dom"/>
</dbReference>